<dbReference type="InterPro" id="IPR013520">
    <property type="entry name" value="Ribonucl_H"/>
</dbReference>
<dbReference type="InterPro" id="IPR012337">
    <property type="entry name" value="RNaseH-like_sf"/>
</dbReference>
<proteinExistence type="predicted"/>
<dbReference type="RefSeq" id="WP_108403678.1">
    <property type="nucleotide sequence ID" value="NZ_CP026948.1"/>
</dbReference>
<dbReference type="GO" id="GO:0003676">
    <property type="term" value="F:nucleic acid binding"/>
    <property type="evidence" value="ECO:0007669"/>
    <property type="project" value="InterPro"/>
</dbReference>
<evidence type="ECO:0000313" key="1">
    <source>
        <dbReference type="EMBL" id="AWB83690.1"/>
    </source>
</evidence>
<dbReference type="SUPFAM" id="SSF53098">
    <property type="entry name" value="Ribonuclease H-like"/>
    <property type="match status" value="1"/>
</dbReference>
<keyword evidence="2" id="KW-1185">Reference proteome</keyword>
<reference evidence="2" key="1">
    <citation type="submission" date="2018-01" db="EMBL/GenBank/DDBJ databases">
        <authorList>
            <person name="Li J."/>
        </authorList>
    </citation>
    <scope>NUCLEOTIDE SEQUENCE [LARGE SCALE GENOMIC DNA]</scope>
    <source>
        <strain evidence="2">2184</strain>
    </source>
</reference>
<accession>A0A2S0WD59</accession>
<dbReference type="PANTHER" id="PTHR30231:SF42">
    <property type="entry name" value="EXONUCLEASE"/>
    <property type="match status" value="1"/>
</dbReference>
<dbReference type="InterPro" id="IPR036397">
    <property type="entry name" value="RNaseH_sf"/>
</dbReference>
<dbReference type="Pfam" id="PF00929">
    <property type="entry name" value="RNase_T"/>
    <property type="match status" value="1"/>
</dbReference>
<dbReference type="SMART" id="SM00479">
    <property type="entry name" value="EXOIII"/>
    <property type="match status" value="1"/>
</dbReference>
<dbReference type="KEGG" id="clia:C3E79_03640"/>
<dbReference type="Proteomes" id="UP000244754">
    <property type="component" value="Chromosome"/>
</dbReference>
<dbReference type="PANTHER" id="PTHR30231">
    <property type="entry name" value="DNA POLYMERASE III SUBUNIT EPSILON"/>
    <property type="match status" value="1"/>
</dbReference>
<dbReference type="EMBL" id="CP026948">
    <property type="protein sequence ID" value="AWB83690.1"/>
    <property type="molecule type" value="Genomic_DNA"/>
</dbReference>
<evidence type="ECO:0000313" key="2">
    <source>
        <dbReference type="Proteomes" id="UP000244754"/>
    </source>
</evidence>
<dbReference type="GO" id="GO:0005829">
    <property type="term" value="C:cytosol"/>
    <property type="evidence" value="ECO:0007669"/>
    <property type="project" value="TreeGrafter"/>
</dbReference>
<dbReference type="GO" id="GO:0008408">
    <property type="term" value="F:3'-5' exonuclease activity"/>
    <property type="evidence" value="ECO:0007669"/>
    <property type="project" value="TreeGrafter"/>
</dbReference>
<dbReference type="Gene3D" id="3.30.420.10">
    <property type="entry name" value="Ribonuclease H-like superfamily/Ribonuclease H"/>
    <property type="match status" value="1"/>
</dbReference>
<dbReference type="OrthoDB" id="9803913at2"/>
<name>A0A2S0WD59_9CORY</name>
<protein>
    <submittedName>
        <fullName evidence="1">DNA polymerase III subunit epsilon</fullName>
    </submittedName>
</protein>
<dbReference type="AlphaFoldDB" id="A0A2S0WD59"/>
<organism evidence="1 2">
    <name type="scientific">Corynebacterium liangguodongii</name>
    <dbReference type="NCBI Taxonomy" id="2079535"/>
    <lineage>
        <taxon>Bacteria</taxon>
        <taxon>Bacillati</taxon>
        <taxon>Actinomycetota</taxon>
        <taxon>Actinomycetes</taxon>
        <taxon>Mycobacteriales</taxon>
        <taxon>Corynebacteriaceae</taxon>
        <taxon>Corynebacterium</taxon>
    </lineage>
</organism>
<sequence>MRSRSFIPSRADLLAPEFVTVDFETANRRGGPSACQIALVKVAGDEIVETLVSYLRPPEEHMSFEFTHIHGIRAEDVADAPYFFDIADDVAGFVDGLPVWAHNAAFDAAVWRGLDDYYCTGTVPERFYCTYRTARRAIPGLPNYKLPTVTAVCAPSFELVHHAADSDAIACAHIVRYLRLR</sequence>
<gene>
    <name evidence="1" type="ORF">C3E79_03640</name>
</gene>